<comment type="caution">
    <text evidence="2">The sequence shown here is derived from an EMBL/GenBank/DDBJ whole genome shotgun (WGS) entry which is preliminary data.</text>
</comment>
<keyword evidence="2" id="KW-0804">Transcription</keyword>
<dbReference type="PANTHER" id="PTHR12069:SF0">
    <property type="entry name" value="DNA-DIRECTED RNA POLYMERASE III SUBUNIT RPC5"/>
    <property type="match status" value="1"/>
</dbReference>
<feature type="compositionally biased region" description="Acidic residues" evidence="1">
    <location>
        <begin position="1"/>
        <end position="11"/>
    </location>
</feature>
<dbReference type="Proteomes" id="UP000253472">
    <property type="component" value="Unassembled WGS sequence"/>
</dbReference>
<proteinExistence type="predicted"/>
<sequence length="280" mass="32146">MSLFISDDEDSVPFKPSTETIAEEDSNDDEIILKKEKLVEDTRIEEDVDEDDPIVDSIPLYMNSVPERVKQSLHVLQYPGRPKTRPNRTPNCHTSIKPNSKYLQIKIPTDTSQFFDVDKVEDWGEQIADQTVLGVLDSTEEVGNYIAKVIDDGNHRRVVLIPVDSSVQLRSNFKYIDDLDAKKNQQRRQLEHSTEAPTNVQILQTAAKHSINSGEFLHALADSLKLVKRFDEEEWVNLTWKKGDDENSKALRKELIEGCDYYALESKTTYDEYIETIINN</sequence>
<gene>
    <name evidence="2" type="primary">RPC37</name>
    <name evidence="2" type="ORF">Cantr_01438</name>
</gene>
<name>A0A367YKG2_9ASCO</name>
<accession>A0A367YKG2</accession>
<organism evidence="2 3">
    <name type="scientific">Candida viswanathii</name>
    <dbReference type="NCBI Taxonomy" id="5486"/>
    <lineage>
        <taxon>Eukaryota</taxon>
        <taxon>Fungi</taxon>
        <taxon>Dikarya</taxon>
        <taxon>Ascomycota</taxon>
        <taxon>Saccharomycotina</taxon>
        <taxon>Pichiomycetes</taxon>
        <taxon>Debaryomycetaceae</taxon>
        <taxon>Candida/Lodderomyces clade</taxon>
        <taxon>Candida</taxon>
    </lineage>
</organism>
<dbReference type="EMBL" id="QLNQ01000020">
    <property type="protein sequence ID" value="RCK65521.1"/>
    <property type="molecule type" value="Genomic_DNA"/>
</dbReference>
<evidence type="ECO:0000256" key="1">
    <source>
        <dbReference type="SAM" id="MobiDB-lite"/>
    </source>
</evidence>
<dbReference type="InterPro" id="IPR006886">
    <property type="entry name" value="RNA_pol_III_Rpc5"/>
</dbReference>
<evidence type="ECO:0000313" key="3">
    <source>
        <dbReference type="Proteomes" id="UP000253472"/>
    </source>
</evidence>
<evidence type="ECO:0000313" key="2">
    <source>
        <dbReference type="EMBL" id="RCK65521.1"/>
    </source>
</evidence>
<dbReference type="PANTHER" id="PTHR12069">
    <property type="entry name" value="DNA-DIRECTED RNA POLYMERASES III 80 KDA POLYPEPTIDE RNA POLYMERASE III SUBUNIT 5"/>
    <property type="match status" value="1"/>
</dbReference>
<dbReference type="GO" id="GO:0042797">
    <property type="term" value="P:tRNA transcription by RNA polymerase III"/>
    <property type="evidence" value="ECO:0007669"/>
    <property type="project" value="TreeGrafter"/>
</dbReference>
<dbReference type="AlphaFoldDB" id="A0A367YKG2"/>
<keyword evidence="3" id="KW-1185">Reference proteome</keyword>
<keyword evidence="2" id="KW-0240">DNA-directed RNA polymerase</keyword>
<feature type="region of interest" description="Disordered" evidence="1">
    <location>
        <begin position="1"/>
        <end position="24"/>
    </location>
</feature>
<reference evidence="2 3" key="1">
    <citation type="submission" date="2018-06" db="EMBL/GenBank/DDBJ databases">
        <title>Whole genome sequencing of Candida tropicalis (genome annotated by CSBL at Korea University).</title>
        <authorList>
            <person name="Ahn J."/>
        </authorList>
    </citation>
    <scope>NUCLEOTIDE SEQUENCE [LARGE SCALE GENOMIC DNA]</scope>
    <source>
        <strain evidence="2 3">ATCC 20962</strain>
    </source>
</reference>
<dbReference type="GO" id="GO:0005666">
    <property type="term" value="C:RNA polymerase III complex"/>
    <property type="evidence" value="ECO:0007669"/>
    <property type="project" value="TreeGrafter"/>
</dbReference>
<protein>
    <submittedName>
        <fullName evidence="2">DNA-directed RNA polymerase III subunit RPC5</fullName>
    </submittedName>
</protein>
<dbReference type="OrthoDB" id="340681at2759"/>
<dbReference type="STRING" id="5486.A0A367YKG2"/>
<dbReference type="Pfam" id="PF04801">
    <property type="entry name" value="RPC5"/>
    <property type="match status" value="1"/>
</dbReference>